<sequence>MIELPASFRAMPRWWQGGGDWLDALPSLVADHCRRLQLELDGPPRHGSNALVVPVRRNGELLALRLTPPTDDVAAEVAALRFWDGRGTVRLIDADVAAGVTLLERLDGSRSLNDLPLTEAVPVLGRMMRRLAVPGPPEVLSTTAVAAARLGDLEESWSRLDRPFSRTVLDVALTHALALAETSSTLAVNGDLHYEQVLAGRREPWLTVDPVLMRGDIEYDLARMLWSRLDEMSDDAVFEHFHTLVDQAELCEERAYAWVVLRSVDYWVWGLDHGLTEDPVRCARLVGLFLSC</sequence>
<dbReference type="SUPFAM" id="SSF56112">
    <property type="entry name" value="Protein kinase-like (PK-like)"/>
    <property type="match status" value="1"/>
</dbReference>
<dbReference type="EMBL" id="JAFBCF010000001">
    <property type="protein sequence ID" value="MBM7798024.1"/>
    <property type="molecule type" value="Genomic_DNA"/>
</dbReference>
<dbReference type="RefSeq" id="WP_204916637.1">
    <property type="nucleotide sequence ID" value="NZ_BAAAQP010000011.1"/>
</dbReference>
<comment type="caution">
    <text evidence="1">The sequence shown here is derived from an EMBL/GenBank/DDBJ whole genome shotgun (WGS) entry which is preliminary data.</text>
</comment>
<dbReference type="Pfam" id="PF04655">
    <property type="entry name" value="APH_6_hur"/>
    <property type="match status" value="1"/>
</dbReference>
<keyword evidence="2" id="KW-1185">Reference proteome</keyword>
<accession>A0ABS2RG95</accession>
<reference evidence="1 2" key="1">
    <citation type="submission" date="2021-01" db="EMBL/GenBank/DDBJ databases">
        <title>Sequencing the genomes of 1000 actinobacteria strains.</title>
        <authorList>
            <person name="Klenk H.-P."/>
        </authorList>
    </citation>
    <scope>NUCLEOTIDE SEQUENCE [LARGE SCALE GENOMIC DNA]</scope>
    <source>
        <strain evidence="1 2">DSM 18662</strain>
    </source>
</reference>
<evidence type="ECO:0000313" key="2">
    <source>
        <dbReference type="Proteomes" id="UP000704762"/>
    </source>
</evidence>
<name>A0ABS2RG95_9ACTN</name>
<dbReference type="Proteomes" id="UP000704762">
    <property type="component" value="Unassembled WGS sequence"/>
</dbReference>
<protein>
    <submittedName>
        <fullName evidence="1">Streptomycin 6-kinase</fullName>
    </submittedName>
</protein>
<dbReference type="InterPro" id="IPR011009">
    <property type="entry name" value="Kinase-like_dom_sf"/>
</dbReference>
<evidence type="ECO:0000313" key="1">
    <source>
        <dbReference type="EMBL" id="MBM7798024.1"/>
    </source>
</evidence>
<gene>
    <name evidence="1" type="ORF">JOE57_000945</name>
</gene>
<proteinExistence type="predicted"/>
<dbReference type="InterPro" id="IPR006748">
    <property type="entry name" value="NH2Glyco/OHUrea_AB-resist_kin"/>
</dbReference>
<organism evidence="1 2">
    <name type="scientific">Microlunatus panaciterrae</name>
    <dbReference type="NCBI Taxonomy" id="400768"/>
    <lineage>
        <taxon>Bacteria</taxon>
        <taxon>Bacillati</taxon>
        <taxon>Actinomycetota</taxon>
        <taxon>Actinomycetes</taxon>
        <taxon>Propionibacteriales</taxon>
        <taxon>Propionibacteriaceae</taxon>
        <taxon>Microlunatus</taxon>
    </lineage>
</organism>